<feature type="domain" description="C2H2-type" evidence="2">
    <location>
        <begin position="216"/>
        <end position="238"/>
    </location>
</feature>
<feature type="compositionally biased region" description="Low complexity" evidence="1">
    <location>
        <begin position="194"/>
        <end position="203"/>
    </location>
</feature>
<dbReference type="PROSITE" id="PS00028">
    <property type="entry name" value="ZINC_FINGER_C2H2_1"/>
    <property type="match status" value="1"/>
</dbReference>
<proteinExistence type="predicted"/>
<gene>
    <name evidence="3" type="ORF">FB45DRAFT_1126696</name>
</gene>
<evidence type="ECO:0000256" key="1">
    <source>
        <dbReference type="SAM" id="MobiDB-lite"/>
    </source>
</evidence>
<dbReference type="AlphaFoldDB" id="A0AAD7C992"/>
<dbReference type="InterPro" id="IPR013087">
    <property type="entry name" value="Znf_C2H2_type"/>
</dbReference>
<comment type="caution">
    <text evidence="3">The sequence shown here is derived from an EMBL/GenBank/DDBJ whole genome shotgun (WGS) entry which is preliminary data.</text>
</comment>
<sequence>MSFALPLSSLRNIQISCKISLPDGSFSFEMTPIDSEPRYSDNVSVLDAMTLHVISSPGQDGVTLTFFATGGGKYADDPVGLMNSLSVPALEQTPDSVPPNSEQLPLHFPAIGLDESTVPSDNDLEFQESNQIRLLEFLDLTMALPVRPAADPPQAPLLVCPSQFHIPAADGNATEWIPYPHFDATHSSPPPSSSWPTPGSATPVPANTDPKSKFQCTLGCDLKFSRRHDRLRHEVAQHGRECEWECPGTLEKHRCVGRRSGSDGGNDFNPARRLCPVKTDQNRPARGNVITVVSDASRNIYSIKMYFYRFTSHAEHLPATASFLHHHFGNTFPLPPLGNSAHGKCRRHGLIGLMSVDDRIPVPAAHYQADYQAITKTEFAAMVRQKIDPWMPGGYIRERKSS</sequence>
<feature type="region of interest" description="Disordered" evidence="1">
    <location>
        <begin position="180"/>
        <end position="210"/>
    </location>
</feature>
<protein>
    <recommendedName>
        <fullName evidence="2">C2H2-type domain-containing protein</fullName>
    </recommendedName>
</protein>
<reference evidence="3" key="1">
    <citation type="submission" date="2023-03" db="EMBL/GenBank/DDBJ databases">
        <title>Massive genome expansion in bonnet fungi (Mycena s.s.) driven by repeated elements and novel gene families across ecological guilds.</title>
        <authorList>
            <consortium name="Lawrence Berkeley National Laboratory"/>
            <person name="Harder C.B."/>
            <person name="Miyauchi S."/>
            <person name="Viragh M."/>
            <person name="Kuo A."/>
            <person name="Thoen E."/>
            <person name="Andreopoulos B."/>
            <person name="Lu D."/>
            <person name="Skrede I."/>
            <person name="Drula E."/>
            <person name="Henrissat B."/>
            <person name="Morin E."/>
            <person name="Kohler A."/>
            <person name="Barry K."/>
            <person name="LaButti K."/>
            <person name="Morin E."/>
            <person name="Salamov A."/>
            <person name="Lipzen A."/>
            <person name="Mereny Z."/>
            <person name="Hegedus B."/>
            <person name="Baldrian P."/>
            <person name="Stursova M."/>
            <person name="Weitz H."/>
            <person name="Taylor A."/>
            <person name="Grigoriev I.V."/>
            <person name="Nagy L.G."/>
            <person name="Martin F."/>
            <person name="Kauserud H."/>
        </authorList>
    </citation>
    <scope>NUCLEOTIDE SEQUENCE</scope>
    <source>
        <strain evidence="3">9284</strain>
    </source>
</reference>
<accession>A0AAD7C992</accession>
<dbReference type="Proteomes" id="UP001221142">
    <property type="component" value="Unassembled WGS sequence"/>
</dbReference>
<organism evidence="3 4">
    <name type="scientific">Roridomyces roridus</name>
    <dbReference type="NCBI Taxonomy" id="1738132"/>
    <lineage>
        <taxon>Eukaryota</taxon>
        <taxon>Fungi</taxon>
        <taxon>Dikarya</taxon>
        <taxon>Basidiomycota</taxon>
        <taxon>Agaricomycotina</taxon>
        <taxon>Agaricomycetes</taxon>
        <taxon>Agaricomycetidae</taxon>
        <taxon>Agaricales</taxon>
        <taxon>Marasmiineae</taxon>
        <taxon>Mycenaceae</taxon>
        <taxon>Roridomyces</taxon>
    </lineage>
</organism>
<keyword evidence="4" id="KW-1185">Reference proteome</keyword>
<evidence type="ECO:0000259" key="2">
    <source>
        <dbReference type="PROSITE" id="PS00028"/>
    </source>
</evidence>
<dbReference type="EMBL" id="JARKIF010000004">
    <property type="protein sequence ID" value="KAJ7642263.1"/>
    <property type="molecule type" value="Genomic_DNA"/>
</dbReference>
<name>A0AAD7C992_9AGAR</name>
<evidence type="ECO:0000313" key="3">
    <source>
        <dbReference type="EMBL" id="KAJ7642263.1"/>
    </source>
</evidence>
<evidence type="ECO:0000313" key="4">
    <source>
        <dbReference type="Proteomes" id="UP001221142"/>
    </source>
</evidence>